<dbReference type="Proteomes" id="UP000664164">
    <property type="component" value="Unassembled WGS sequence"/>
</dbReference>
<evidence type="ECO:0000313" key="2">
    <source>
        <dbReference type="Proteomes" id="UP000664164"/>
    </source>
</evidence>
<dbReference type="Pfam" id="PF13692">
    <property type="entry name" value="Glyco_trans_1_4"/>
    <property type="match status" value="1"/>
</dbReference>
<dbReference type="Gene3D" id="3.40.50.2000">
    <property type="entry name" value="Glycogen Phosphorylase B"/>
    <property type="match status" value="2"/>
</dbReference>
<keyword evidence="2" id="KW-1185">Reference proteome</keyword>
<dbReference type="RefSeq" id="WP_207615507.1">
    <property type="nucleotide sequence ID" value="NZ_JAFNLL010000012.1"/>
</dbReference>
<comment type="caution">
    <text evidence="1">The sequence shown here is derived from an EMBL/GenBank/DDBJ whole genome shotgun (WGS) entry which is preliminary data.</text>
</comment>
<name>A0A939HEG2_9MICC</name>
<dbReference type="SUPFAM" id="SSF53756">
    <property type="entry name" value="UDP-Glycosyltransferase/glycogen phosphorylase"/>
    <property type="match status" value="1"/>
</dbReference>
<dbReference type="AlphaFoldDB" id="A0A939HEG2"/>
<evidence type="ECO:0000313" key="1">
    <source>
        <dbReference type="EMBL" id="MBO1267709.1"/>
    </source>
</evidence>
<proteinExistence type="predicted"/>
<accession>A0A939HEG2</accession>
<organism evidence="1 2">
    <name type="scientific">Arthrobacter cavernae</name>
    <dbReference type="NCBI Taxonomy" id="2817681"/>
    <lineage>
        <taxon>Bacteria</taxon>
        <taxon>Bacillati</taxon>
        <taxon>Actinomycetota</taxon>
        <taxon>Actinomycetes</taxon>
        <taxon>Micrococcales</taxon>
        <taxon>Micrococcaceae</taxon>
        <taxon>Arthrobacter</taxon>
    </lineage>
</organism>
<sequence length="368" mass="40305">MKKATFLLSKDPSTTHGGDLTLSRLLVDLARESAEVDLLCLSYEPSSTTDGLRRVQKPDVSLARIAARSLRDNMSLVHTRFNVDAYAEALDEIDSDIFIADHSYMAEPYLRSRHHGSDAKLLVNTVISESLVWTATRGIVGKLDAPRIRRDELRVALAAHAVGTYDEEEAQDYRQNGVESVHWLDVTLPPNTKIDVASTGRRLVFLGDRTWPPNQEAFKILIDWWPSIAEGIPGAELLVVGKRSPEKLKVDLPQGMVDVGFADDLIATLGSCRALIAPVITGGGVRVKILDSVSRGLPLVGTTPAVGSLAPVFQLPTFDAKDDFVARCREFLLDASTAAAEGERLYELNAHRWNSGAPQSTVQNWLNA</sequence>
<protein>
    <submittedName>
        <fullName evidence="1">Glycosyltransferase</fullName>
    </submittedName>
</protein>
<dbReference type="EMBL" id="JAFNLL010000012">
    <property type="protein sequence ID" value="MBO1267709.1"/>
    <property type="molecule type" value="Genomic_DNA"/>
</dbReference>
<gene>
    <name evidence="1" type="ORF">J1902_06890</name>
</gene>
<reference evidence="1" key="1">
    <citation type="submission" date="2021-03" db="EMBL/GenBank/DDBJ databases">
        <title>A new species, PO-11, isolated from a karst cave deposit.</title>
        <authorList>
            <person name="Zhaoxiaoyong W."/>
        </authorList>
    </citation>
    <scope>NUCLEOTIDE SEQUENCE</scope>
    <source>
        <strain evidence="1">PO-11</strain>
    </source>
</reference>